<evidence type="ECO:0000256" key="3">
    <source>
        <dbReference type="ARBA" id="ARBA00022692"/>
    </source>
</evidence>
<comment type="subcellular location">
    <subcellularLocation>
        <location evidence="1">Membrane</location>
        <topology evidence="1">Multi-pass membrane protein</topology>
    </subcellularLocation>
</comment>
<feature type="transmembrane region" description="Helical" evidence="6">
    <location>
        <begin position="385"/>
        <end position="406"/>
    </location>
</feature>
<dbReference type="SUPFAM" id="SSF103473">
    <property type="entry name" value="MFS general substrate transporter"/>
    <property type="match status" value="1"/>
</dbReference>
<evidence type="ECO:0000256" key="5">
    <source>
        <dbReference type="ARBA" id="ARBA00023136"/>
    </source>
</evidence>
<proteinExistence type="predicted"/>
<keyword evidence="5 6" id="KW-0472">Membrane</keyword>
<dbReference type="Proteomes" id="UP001358417">
    <property type="component" value="Unassembled WGS sequence"/>
</dbReference>
<feature type="transmembrane region" description="Helical" evidence="6">
    <location>
        <begin position="152"/>
        <end position="174"/>
    </location>
</feature>
<keyword evidence="4 6" id="KW-1133">Transmembrane helix</keyword>
<keyword evidence="3 6" id="KW-0812">Transmembrane</keyword>
<keyword evidence="8" id="KW-1185">Reference proteome</keyword>
<evidence type="ECO:0000313" key="7">
    <source>
        <dbReference type="EMBL" id="KAK5046109.1"/>
    </source>
</evidence>
<dbReference type="Pfam" id="PF07690">
    <property type="entry name" value="MFS_1"/>
    <property type="match status" value="1"/>
</dbReference>
<evidence type="ECO:0000256" key="2">
    <source>
        <dbReference type="ARBA" id="ARBA00022448"/>
    </source>
</evidence>
<comment type="caution">
    <text evidence="7">The sequence shown here is derived from an EMBL/GenBank/DDBJ whole genome shotgun (WGS) entry which is preliminary data.</text>
</comment>
<dbReference type="GeneID" id="89976729"/>
<feature type="transmembrane region" description="Helical" evidence="6">
    <location>
        <begin position="319"/>
        <end position="340"/>
    </location>
</feature>
<dbReference type="Gene3D" id="1.20.1250.20">
    <property type="entry name" value="MFS general substrate transporter like domains"/>
    <property type="match status" value="1"/>
</dbReference>
<dbReference type="InterPro" id="IPR011701">
    <property type="entry name" value="MFS"/>
</dbReference>
<dbReference type="GO" id="GO:0016020">
    <property type="term" value="C:membrane"/>
    <property type="evidence" value="ECO:0007669"/>
    <property type="project" value="UniProtKB-SubCell"/>
</dbReference>
<dbReference type="PANTHER" id="PTHR43791:SF62">
    <property type="entry name" value="MAJOR FACILITATOR SUPERFAMILY (MFS) PROFILE DOMAIN-CONTAINING PROTEIN"/>
    <property type="match status" value="1"/>
</dbReference>
<accession>A0AAV9MWZ9</accession>
<dbReference type="EMBL" id="JAVRRD010000032">
    <property type="protein sequence ID" value="KAK5046109.1"/>
    <property type="molecule type" value="Genomic_DNA"/>
</dbReference>
<dbReference type="AlphaFoldDB" id="A0AAV9MWZ9"/>
<reference evidence="7 8" key="1">
    <citation type="submission" date="2023-08" db="EMBL/GenBank/DDBJ databases">
        <title>Black Yeasts Isolated from many extreme environments.</title>
        <authorList>
            <person name="Coleine C."/>
            <person name="Stajich J.E."/>
            <person name="Selbmann L."/>
        </authorList>
    </citation>
    <scope>NUCLEOTIDE SEQUENCE [LARGE SCALE GENOMIC DNA]</scope>
    <source>
        <strain evidence="7 8">CCFEE 5792</strain>
    </source>
</reference>
<gene>
    <name evidence="7" type="ORF">LTR84_008566</name>
</gene>
<dbReference type="RefSeq" id="XP_064701708.1">
    <property type="nucleotide sequence ID" value="XM_064852111.1"/>
</dbReference>
<dbReference type="PANTHER" id="PTHR43791">
    <property type="entry name" value="PERMEASE-RELATED"/>
    <property type="match status" value="1"/>
</dbReference>
<feature type="transmembrane region" description="Helical" evidence="6">
    <location>
        <begin position="119"/>
        <end position="140"/>
    </location>
</feature>
<keyword evidence="2" id="KW-0813">Transport</keyword>
<protein>
    <recommendedName>
        <fullName evidence="9">Major facilitator superfamily (MFS) profile domain-containing protein</fullName>
    </recommendedName>
</protein>
<sequence length="424" mass="47118">MAEKESSQPSMEHHDYQEKGKVDGIDHAALQSIETMGQMSDAYKTLERRVVRKLDCTLVPMLWIMYLFNYLDRNNIAQARLNSFEKDLGLKGNQFNIALHGYATTLEHATVSELALRTAILYSGLILATAFSGLLAAGIFSGLDQVKGLAGWQWLFILEGAGCFLISMIALVVLPDFPGQKTGSARWLFSDEERTFLAERIKKDRVSEDEIDRSVWTGLRAALLDIKTWLFTLTLTLNHSAYGFNNFFPTIVKGFGFGNNTITLILTAPPYLLAAFVAFGVARSSDRRKERGWHIAIPTIFSCIGFIISVATLNRPARYTAAFLYIAGCFSSNALIFSWASNSLSQSPEKRACATAVINVLSQLGNIWSPYFFPSDQGPRYTMAMLLMMASTVGCGLTAISIKWLLIRANRRLEQSGATIFFSL</sequence>
<feature type="transmembrane region" description="Helical" evidence="6">
    <location>
        <begin position="293"/>
        <end position="313"/>
    </location>
</feature>
<evidence type="ECO:0000256" key="1">
    <source>
        <dbReference type="ARBA" id="ARBA00004141"/>
    </source>
</evidence>
<dbReference type="GO" id="GO:0022857">
    <property type="term" value="F:transmembrane transporter activity"/>
    <property type="evidence" value="ECO:0007669"/>
    <property type="project" value="InterPro"/>
</dbReference>
<evidence type="ECO:0000256" key="4">
    <source>
        <dbReference type="ARBA" id="ARBA00022989"/>
    </source>
</evidence>
<evidence type="ECO:0008006" key="9">
    <source>
        <dbReference type="Google" id="ProtNLM"/>
    </source>
</evidence>
<dbReference type="FunFam" id="1.20.1250.20:FF:000013">
    <property type="entry name" value="MFS general substrate transporter"/>
    <property type="match status" value="1"/>
</dbReference>
<name>A0AAV9MWZ9_9EURO</name>
<evidence type="ECO:0000256" key="6">
    <source>
        <dbReference type="SAM" id="Phobius"/>
    </source>
</evidence>
<evidence type="ECO:0000313" key="8">
    <source>
        <dbReference type="Proteomes" id="UP001358417"/>
    </source>
</evidence>
<organism evidence="7 8">
    <name type="scientific">Exophiala bonariae</name>
    <dbReference type="NCBI Taxonomy" id="1690606"/>
    <lineage>
        <taxon>Eukaryota</taxon>
        <taxon>Fungi</taxon>
        <taxon>Dikarya</taxon>
        <taxon>Ascomycota</taxon>
        <taxon>Pezizomycotina</taxon>
        <taxon>Eurotiomycetes</taxon>
        <taxon>Chaetothyriomycetidae</taxon>
        <taxon>Chaetothyriales</taxon>
        <taxon>Herpotrichiellaceae</taxon>
        <taxon>Exophiala</taxon>
    </lineage>
</organism>
<feature type="transmembrane region" description="Helical" evidence="6">
    <location>
        <begin position="262"/>
        <end position="281"/>
    </location>
</feature>
<dbReference type="InterPro" id="IPR036259">
    <property type="entry name" value="MFS_trans_sf"/>
</dbReference>